<dbReference type="Pfam" id="PF00400">
    <property type="entry name" value="WD40"/>
    <property type="match status" value="2"/>
</dbReference>
<dbReference type="PANTHER" id="PTHR22889:SF0">
    <property type="entry name" value="WD REPEAT-CONTAINING PROTEIN 89"/>
    <property type="match status" value="1"/>
</dbReference>
<dbReference type="EMBL" id="JBJQND010000012">
    <property type="protein sequence ID" value="KAL3860612.1"/>
    <property type="molecule type" value="Genomic_DNA"/>
</dbReference>
<evidence type="ECO:0000256" key="4">
    <source>
        <dbReference type="PROSITE-ProRule" id="PRU00221"/>
    </source>
</evidence>
<keyword evidence="5" id="KW-0472">Membrane</keyword>
<keyword evidence="3" id="KW-0677">Repeat</keyword>
<dbReference type="SUPFAM" id="SSF50978">
    <property type="entry name" value="WD40 repeat-like"/>
    <property type="match status" value="1"/>
</dbReference>
<feature type="transmembrane region" description="Helical" evidence="5">
    <location>
        <begin position="306"/>
        <end position="327"/>
    </location>
</feature>
<dbReference type="PROSITE" id="PS50294">
    <property type="entry name" value="WD_REPEATS_REGION"/>
    <property type="match status" value="1"/>
</dbReference>
<keyword evidence="7" id="KW-1185">Reference proteome</keyword>
<comment type="caution">
    <text evidence="6">The sequence shown here is derived from an EMBL/GenBank/DDBJ whole genome shotgun (WGS) entry which is preliminary data.</text>
</comment>
<gene>
    <name evidence="6" type="ORF">ACJMK2_010710</name>
</gene>
<keyword evidence="2 4" id="KW-0853">WD repeat</keyword>
<protein>
    <recommendedName>
        <fullName evidence="1">WD repeat-containing protein 89</fullName>
    </recommendedName>
</protein>
<dbReference type="PANTHER" id="PTHR22889">
    <property type="entry name" value="WD REPEAT-CONTAINING PROTEIN 89"/>
    <property type="match status" value="1"/>
</dbReference>
<proteinExistence type="predicted"/>
<evidence type="ECO:0000313" key="6">
    <source>
        <dbReference type="EMBL" id="KAL3860612.1"/>
    </source>
</evidence>
<dbReference type="InterPro" id="IPR036322">
    <property type="entry name" value="WD40_repeat_dom_sf"/>
</dbReference>
<dbReference type="Gene3D" id="2.130.10.10">
    <property type="entry name" value="YVTN repeat-like/Quinoprotein amine dehydrogenase"/>
    <property type="match status" value="1"/>
</dbReference>
<feature type="repeat" description="WD" evidence="4">
    <location>
        <begin position="167"/>
        <end position="209"/>
    </location>
</feature>
<dbReference type="PROSITE" id="PS50082">
    <property type="entry name" value="WD_REPEATS_2"/>
    <property type="match status" value="2"/>
</dbReference>
<evidence type="ECO:0000256" key="2">
    <source>
        <dbReference type="ARBA" id="ARBA00022574"/>
    </source>
</evidence>
<evidence type="ECO:0000256" key="5">
    <source>
        <dbReference type="SAM" id="Phobius"/>
    </source>
</evidence>
<reference evidence="6 7" key="1">
    <citation type="submission" date="2024-11" db="EMBL/GenBank/DDBJ databases">
        <title>Chromosome-level genome assembly of the freshwater bivalve Anodonta woodiana.</title>
        <authorList>
            <person name="Chen X."/>
        </authorList>
    </citation>
    <scope>NUCLEOTIDE SEQUENCE [LARGE SCALE GENOMIC DNA]</scope>
    <source>
        <strain evidence="6">MN2024</strain>
        <tissue evidence="6">Gills</tissue>
    </source>
</reference>
<dbReference type="Proteomes" id="UP001634394">
    <property type="component" value="Unassembled WGS sequence"/>
</dbReference>
<accession>A0ABD3VG95</accession>
<keyword evidence="5" id="KW-0812">Transmembrane</keyword>
<keyword evidence="5" id="KW-1133">Transmembrane helix</keyword>
<sequence>MAHNASDLVRALGQLHLSETSAISLSKTDDDYVLGIAAQTGDGGECTLAATSSNYSIRLFNLANMASKGSIEGHEGVITGVSFGHEEPHLLYSSSLDKTVRCWDTRMDLKKAVQTFEGYEKTNNLFTSFDVNCNDRLVCAGTEAAAHNDTYLIFWDRRKAEVMGYYSESHQDDVTQVSFHPTDPDRMATGSTDGLICLFDLTQSSEDDALLSTLNSQSSVAKIGWIGDNHTNIYCVTHTNTLHVWDAVEIWSSYQALSARFNINTYLKYLGTMKERWTDSADGTAAETFQNENVKFTLTPMVIRYLTIWSLGIFVFCEHLSPTALFVHNKLKRLCKQKEKCHNCNSRLYRVCCIDLICTHSSTILTQHDKSERTLPQANPISGNAKEWHR</sequence>
<name>A0ABD3VG95_SINWO</name>
<dbReference type="SMART" id="SM00320">
    <property type="entry name" value="WD40"/>
    <property type="match status" value="4"/>
</dbReference>
<dbReference type="InterPro" id="IPR015943">
    <property type="entry name" value="WD40/YVTN_repeat-like_dom_sf"/>
</dbReference>
<dbReference type="InterPro" id="IPR039328">
    <property type="entry name" value="WDR89"/>
</dbReference>
<feature type="repeat" description="WD" evidence="4">
    <location>
        <begin position="71"/>
        <end position="106"/>
    </location>
</feature>
<organism evidence="6 7">
    <name type="scientific">Sinanodonta woodiana</name>
    <name type="common">Chinese pond mussel</name>
    <name type="synonym">Anodonta woodiana</name>
    <dbReference type="NCBI Taxonomy" id="1069815"/>
    <lineage>
        <taxon>Eukaryota</taxon>
        <taxon>Metazoa</taxon>
        <taxon>Spiralia</taxon>
        <taxon>Lophotrochozoa</taxon>
        <taxon>Mollusca</taxon>
        <taxon>Bivalvia</taxon>
        <taxon>Autobranchia</taxon>
        <taxon>Heteroconchia</taxon>
        <taxon>Palaeoheterodonta</taxon>
        <taxon>Unionida</taxon>
        <taxon>Unionoidea</taxon>
        <taxon>Unionidae</taxon>
        <taxon>Unioninae</taxon>
        <taxon>Sinanodonta</taxon>
    </lineage>
</organism>
<evidence type="ECO:0000313" key="7">
    <source>
        <dbReference type="Proteomes" id="UP001634394"/>
    </source>
</evidence>
<evidence type="ECO:0000256" key="1">
    <source>
        <dbReference type="ARBA" id="ARBA00021125"/>
    </source>
</evidence>
<dbReference type="InterPro" id="IPR001680">
    <property type="entry name" value="WD40_rpt"/>
</dbReference>
<dbReference type="AlphaFoldDB" id="A0ABD3VG95"/>
<evidence type="ECO:0000256" key="3">
    <source>
        <dbReference type="ARBA" id="ARBA00022737"/>
    </source>
</evidence>